<evidence type="ECO:0000313" key="7">
    <source>
        <dbReference type="Proteomes" id="UP000824211"/>
    </source>
</evidence>
<comment type="caution">
    <text evidence="6">The sequence shown here is derived from an EMBL/GenBank/DDBJ whole genome shotgun (WGS) entry which is preliminary data.</text>
</comment>
<comment type="similarity">
    <text evidence="2 4">Belongs to the pyridoxal phosphate-binding protein YggS/PROSC family.</text>
</comment>
<keyword evidence="1 2" id="KW-0663">Pyridoxal phosphate</keyword>
<reference evidence="6" key="1">
    <citation type="journal article" date="2021" name="PeerJ">
        <title>Extensive microbial diversity within the chicken gut microbiome revealed by metagenomics and culture.</title>
        <authorList>
            <person name="Gilroy R."/>
            <person name="Ravi A."/>
            <person name="Getino M."/>
            <person name="Pursley I."/>
            <person name="Horton D.L."/>
            <person name="Alikhan N.F."/>
            <person name="Baker D."/>
            <person name="Gharbi K."/>
            <person name="Hall N."/>
            <person name="Watson M."/>
            <person name="Adriaenssens E.M."/>
            <person name="Foster-Nyarko E."/>
            <person name="Jarju S."/>
            <person name="Secka A."/>
            <person name="Antonio M."/>
            <person name="Oren A."/>
            <person name="Chaudhuri R.R."/>
            <person name="La Ragione R."/>
            <person name="Hildebrand F."/>
            <person name="Pallen M.J."/>
        </authorList>
    </citation>
    <scope>NUCLEOTIDE SEQUENCE</scope>
    <source>
        <strain evidence="6">ChiHjej9B8-13557</strain>
    </source>
</reference>
<feature type="domain" description="Alanine racemase N-terminal" evidence="5">
    <location>
        <begin position="16"/>
        <end position="234"/>
    </location>
</feature>
<dbReference type="GO" id="GO:0030170">
    <property type="term" value="F:pyridoxal phosphate binding"/>
    <property type="evidence" value="ECO:0007669"/>
    <property type="project" value="UniProtKB-UniRule"/>
</dbReference>
<dbReference type="PANTHER" id="PTHR10146:SF14">
    <property type="entry name" value="PYRIDOXAL PHOSPHATE HOMEOSTASIS PROTEIN"/>
    <property type="match status" value="1"/>
</dbReference>
<reference evidence="6" key="2">
    <citation type="submission" date="2021-04" db="EMBL/GenBank/DDBJ databases">
        <authorList>
            <person name="Gilroy R."/>
        </authorList>
    </citation>
    <scope>NUCLEOTIDE SEQUENCE</scope>
    <source>
        <strain evidence="6">ChiHjej9B8-13557</strain>
    </source>
</reference>
<comment type="function">
    <text evidence="2">Pyridoxal 5'-phosphate (PLP)-binding protein, which is involved in PLP homeostasis.</text>
</comment>
<dbReference type="InterPro" id="IPR001608">
    <property type="entry name" value="Ala_racemase_N"/>
</dbReference>
<dbReference type="Gene3D" id="3.20.20.10">
    <property type="entry name" value="Alanine racemase"/>
    <property type="match status" value="1"/>
</dbReference>
<dbReference type="Pfam" id="PF01168">
    <property type="entry name" value="Ala_racemase_N"/>
    <property type="match status" value="1"/>
</dbReference>
<name>A0A9D2MG14_9FIRM</name>
<gene>
    <name evidence="6" type="ORF">H9771_04580</name>
</gene>
<accession>A0A9D2MG14</accession>
<protein>
    <recommendedName>
        <fullName evidence="2">Pyridoxal phosphate homeostasis protein</fullName>
        <shortName evidence="2">PLP homeostasis protein</shortName>
    </recommendedName>
</protein>
<evidence type="ECO:0000256" key="1">
    <source>
        <dbReference type="ARBA" id="ARBA00022898"/>
    </source>
</evidence>
<dbReference type="EMBL" id="DWXX01000080">
    <property type="protein sequence ID" value="HJB58923.1"/>
    <property type="molecule type" value="Genomic_DNA"/>
</dbReference>
<evidence type="ECO:0000259" key="5">
    <source>
        <dbReference type="Pfam" id="PF01168"/>
    </source>
</evidence>
<feature type="modified residue" description="N6-(pyridoxal phosphate)lysine" evidence="2 3">
    <location>
        <position position="41"/>
    </location>
</feature>
<sequence>MSERNLEQMAEAVADIRRRMADAAREAGRDPAAVQLCAACKTHTPAAIALSAQLPIDLFGENHVQELTVNYDAGAYCGKPVHFIGHLQTNKIKKVLGRAALIQSVDSPRLLAALEKEAAKLGLTQDILLEVNIGGEASKTGAAPDELWALLDDAAQQPHLRVKGLMAIPPVNEDDDANRALLRQVYGLFVRAGERGYDNVSMEVLSMGMSGDFENAIREGATLVRLGTAIYGARDYGPKA</sequence>
<dbReference type="InterPro" id="IPR011078">
    <property type="entry name" value="PyrdxlP_homeostasis"/>
</dbReference>
<dbReference type="Proteomes" id="UP000824211">
    <property type="component" value="Unassembled WGS sequence"/>
</dbReference>
<dbReference type="PIRSF" id="PIRSF004848">
    <property type="entry name" value="YBL036c_PLPDEIII"/>
    <property type="match status" value="1"/>
</dbReference>
<evidence type="ECO:0000313" key="6">
    <source>
        <dbReference type="EMBL" id="HJB58923.1"/>
    </source>
</evidence>
<dbReference type="AlphaFoldDB" id="A0A9D2MG14"/>
<dbReference type="NCBIfam" id="TIGR00044">
    <property type="entry name" value="YggS family pyridoxal phosphate-dependent enzyme"/>
    <property type="match status" value="1"/>
</dbReference>
<organism evidence="6 7">
    <name type="scientific">Candidatus Faecalibacterium faecipullorum</name>
    <dbReference type="NCBI Taxonomy" id="2838578"/>
    <lineage>
        <taxon>Bacteria</taxon>
        <taxon>Bacillati</taxon>
        <taxon>Bacillota</taxon>
        <taxon>Clostridia</taxon>
        <taxon>Eubacteriales</taxon>
        <taxon>Oscillospiraceae</taxon>
        <taxon>Faecalibacterium</taxon>
    </lineage>
</organism>
<evidence type="ECO:0000256" key="2">
    <source>
        <dbReference type="HAMAP-Rule" id="MF_02087"/>
    </source>
</evidence>
<dbReference type="CDD" id="cd00635">
    <property type="entry name" value="PLPDE_III_YBL036c_like"/>
    <property type="match status" value="1"/>
</dbReference>
<comment type="cofactor">
    <cofactor evidence="3">
        <name>pyridoxal 5'-phosphate</name>
        <dbReference type="ChEBI" id="CHEBI:597326"/>
    </cofactor>
</comment>
<proteinExistence type="inferred from homology"/>
<evidence type="ECO:0000256" key="3">
    <source>
        <dbReference type="PIRSR" id="PIRSR004848-1"/>
    </source>
</evidence>
<dbReference type="InterPro" id="IPR029066">
    <property type="entry name" value="PLP-binding_barrel"/>
</dbReference>
<evidence type="ECO:0000256" key="4">
    <source>
        <dbReference type="RuleBase" id="RU004514"/>
    </source>
</evidence>
<dbReference type="HAMAP" id="MF_02087">
    <property type="entry name" value="PLP_homeostasis"/>
    <property type="match status" value="1"/>
</dbReference>
<dbReference type="SUPFAM" id="SSF51419">
    <property type="entry name" value="PLP-binding barrel"/>
    <property type="match status" value="1"/>
</dbReference>
<dbReference type="PANTHER" id="PTHR10146">
    <property type="entry name" value="PROLINE SYNTHETASE CO-TRANSCRIBED BACTERIAL HOMOLOG PROTEIN"/>
    <property type="match status" value="1"/>
</dbReference>